<dbReference type="Pfam" id="PF01656">
    <property type="entry name" value="CbiA"/>
    <property type="match status" value="1"/>
</dbReference>
<dbReference type="Proteomes" id="UP001597512">
    <property type="component" value="Unassembled WGS sequence"/>
</dbReference>
<evidence type="ECO:0000259" key="1">
    <source>
        <dbReference type="Pfam" id="PF01656"/>
    </source>
</evidence>
<protein>
    <submittedName>
        <fullName evidence="2">AAA family ATPase</fullName>
    </submittedName>
</protein>
<dbReference type="SUPFAM" id="SSF52540">
    <property type="entry name" value="P-loop containing nucleoside triphosphate hydrolases"/>
    <property type="match status" value="1"/>
</dbReference>
<comment type="caution">
    <text evidence="2">The sequence shown here is derived from an EMBL/GenBank/DDBJ whole genome shotgun (WGS) entry which is preliminary data.</text>
</comment>
<feature type="domain" description="CobQ/CobB/MinD/ParA nucleotide binding" evidence="1">
    <location>
        <begin position="6"/>
        <end position="184"/>
    </location>
</feature>
<keyword evidence="3" id="KW-1185">Reference proteome</keyword>
<dbReference type="InterPro" id="IPR002586">
    <property type="entry name" value="CobQ/CobB/MinD/ParA_Nub-bd_dom"/>
</dbReference>
<evidence type="ECO:0000313" key="2">
    <source>
        <dbReference type="EMBL" id="MFD2937736.1"/>
    </source>
</evidence>
<proteinExistence type="predicted"/>
<dbReference type="RefSeq" id="WP_381508101.1">
    <property type="nucleotide sequence ID" value="NZ_JBHUOM010000043.1"/>
</dbReference>
<evidence type="ECO:0000313" key="3">
    <source>
        <dbReference type="Proteomes" id="UP001597512"/>
    </source>
</evidence>
<reference evidence="3" key="1">
    <citation type="journal article" date="2019" name="Int. J. Syst. Evol. Microbiol.">
        <title>The Global Catalogue of Microorganisms (GCM) 10K type strain sequencing project: providing services to taxonomists for standard genome sequencing and annotation.</title>
        <authorList>
            <consortium name="The Broad Institute Genomics Platform"/>
            <consortium name="The Broad Institute Genome Sequencing Center for Infectious Disease"/>
            <person name="Wu L."/>
            <person name="Ma J."/>
        </authorList>
    </citation>
    <scope>NUCLEOTIDE SEQUENCE [LARGE SCALE GENOMIC DNA]</scope>
    <source>
        <strain evidence="3">KCTC 52490</strain>
    </source>
</reference>
<sequence length="232" mass="26428">MRIICASTMKGGAGKTATTCWLANVLAKHSDQRILVIDADNQKSITDLREEDKEIVGEGLKFDWDLKTANPEEAQAIIEDAYENDKYDIIFIDMPRMTGLEDDAIIALLAMADSFIIPVKPARTDALATGHFMATMADLKKIREDEGMPTYIYAFHNFYRNIKENSYLPEFAEGIGIELFDSKIKLKKIYENYNTHTSLLESAEGRDEFLPFVYEFIQKYELETQLTIPTSK</sequence>
<name>A0ABW6AR82_9BACT</name>
<dbReference type="Gene3D" id="3.40.50.300">
    <property type="entry name" value="P-loop containing nucleotide triphosphate hydrolases"/>
    <property type="match status" value="1"/>
</dbReference>
<dbReference type="PANTHER" id="PTHR13696:SF99">
    <property type="entry name" value="COBYRINIC ACID AC-DIAMIDE SYNTHASE"/>
    <property type="match status" value="1"/>
</dbReference>
<dbReference type="PANTHER" id="PTHR13696">
    <property type="entry name" value="P-LOOP CONTAINING NUCLEOSIDE TRIPHOSPHATE HYDROLASE"/>
    <property type="match status" value="1"/>
</dbReference>
<dbReference type="InterPro" id="IPR050678">
    <property type="entry name" value="DNA_Partitioning_ATPase"/>
</dbReference>
<gene>
    <name evidence="2" type="ORF">ACFS25_28470</name>
</gene>
<dbReference type="InterPro" id="IPR027417">
    <property type="entry name" value="P-loop_NTPase"/>
</dbReference>
<organism evidence="2 3">
    <name type="scientific">Spirosoma flavum</name>
    <dbReference type="NCBI Taxonomy" id="2048557"/>
    <lineage>
        <taxon>Bacteria</taxon>
        <taxon>Pseudomonadati</taxon>
        <taxon>Bacteroidota</taxon>
        <taxon>Cytophagia</taxon>
        <taxon>Cytophagales</taxon>
        <taxon>Cytophagaceae</taxon>
        <taxon>Spirosoma</taxon>
    </lineage>
</organism>
<accession>A0ABW6AR82</accession>
<dbReference type="CDD" id="cd02042">
    <property type="entry name" value="ParAB_family"/>
    <property type="match status" value="1"/>
</dbReference>
<dbReference type="EMBL" id="JBHUOM010000043">
    <property type="protein sequence ID" value="MFD2937736.1"/>
    <property type="molecule type" value="Genomic_DNA"/>
</dbReference>